<dbReference type="EMBL" id="JASJOU010000003">
    <property type="protein sequence ID" value="MDJ1501242.1"/>
    <property type="molecule type" value="Genomic_DNA"/>
</dbReference>
<dbReference type="Gene3D" id="2.60.40.1120">
    <property type="entry name" value="Carboxypeptidase-like, regulatory domain"/>
    <property type="match status" value="1"/>
</dbReference>
<dbReference type="InterPro" id="IPR008969">
    <property type="entry name" value="CarboxyPept-like_regulatory"/>
</dbReference>
<name>A0AAE3UFD5_9BACT</name>
<reference evidence="1" key="1">
    <citation type="submission" date="2023-05" db="EMBL/GenBank/DDBJ databases">
        <authorList>
            <person name="Zhang X."/>
        </authorList>
    </citation>
    <scope>NUCLEOTIDE SEQUENCE</scope>
    <source>
        <strain evidence="1">BD1B2-1</strain>
    </source>
</reference>
<dbReference type="Proteomes" id="UP001232063">
    <property type="component" value="Unassembled WGS sequence"/>
</dbReference>
<dbReference type="GO" id="GO:0004180">
    <property type="term" value="F:carboxypeptidase activity"/>
    <property type="evidence" value="ECO:0007669"/>
    <property type="project" value="UniProtKB-KW"/>
</dbReference>
<evidence type="ECO:0000313" key="1">
    <source>
        <dbReference type="EMBL" id="MDJ1501242.1"/>
    </source>
</evidence>
<keyword evidence="2" id="KW-1185">Reference proteome</keyword>
<evidence type="ECO:0000313" key="2">
    <source>
        <dbReference type="Proteomes" id="UP001232063"/>
    </source>
</evidence>
<accession>A0AAE3UFD5</accession>
<comment type="caution">
    <text evidence="1">The sequence shown here is derived from an EMBL/GenBank/DDBJ whole genome shotgun (WGS) entry which is preliminary data.</text>
</comment>
<gene>
    <name evidence="1" type="ORF">QNI22_11315</name>
</gene>
<proteinExistence type="predicted"/>
<organism evidence="1 2">
    <name type="scientific">Xanthocytophaga agilis</name>
    <dbReference type="NCBI Taxonomy" id="3048010"/>
    <lineage>
        <taxon>Bacteria</taxon>
        <taxon>Pseudomonadati</taxon>
        <taxon>Bacteroidota</taxon>
        <taxon>Cytophagia</taxon>
        <taxon>Cytophagales</taxon>
        <taxon>Rhodocytophagaceae</taxon>
        <taxon>Xanthocytophaga</taxon>
    </lineage>
</organism>
<keyword evidence="1" id="KW-0378">Hydrolase</keyword>
<dbReference type="AlphaFoldDB" id="A0AAE3UFD5"/>
<dbReference type="Pfam" id="PF13620">
    <property type="entry name" value="CarboxypepD_reg"/>
    <property type="match status" value="1"/>
</dbReference>
<keyword evidence="1" id="KW-0645">Protease</keyword>
<keyword evidence="1" id="KW-0121">Carboxypeptidase</keyword>
<dbReference type="SUPFAM" id="SSF49464">
    <property type="entry name" value="Carboxypeptidase regulatory domain-like"/>
    <property type="match status" value="1"/>
</dbReference>
<protein>
    <submittedName>
        <fullName evidence="1">Carboxypeptidase-like regulatory domain-containing protein</fullName>
    </submittedName>
</protein>
<sequence>MGLVLSLLISSCSPSAPDSNPNQAEKGVVKGRVLDKDGKPVANAVIVASSTDYYNKNSTGYSDASGNYSFSLPTGIAEGSYSVSGTVTFQYQGKNYTMALYPEQEGVFSAYDGAVRNFVFRLNGPRSTTSDAEDMPLGGTLEVHAQPDNVNDKNLEITLEPMGPLVDGSTGKTLVVGLPENDYRIKDIPVGKYKITARDKVTGQQLGVAINGAFQDYAPAVEGLFTDKDFEGSTFFDLVININTL</sequence>